<evidence type="ECO:0000313" key="14">
    <source>
        <dbReference type="EMBL" id="PXX46290.1"/>
    </source>
</evidence>
<evidence type="ECO:0000256" key="8">
    <source>
        <dbReference type="ARBA" id="ARBA00032824"/>
    </source>
</evidence>
<evidence type="ECO:0000256" key="3">
    <source>
        <dbReference type="ARBA" id="ARBA00022559"/>
    </source>
</evidence>
<keyword evidence="4" id="KW-0049">Antioxidant</keyword>
<evidence type="ECO:0000256" key="10">
    <source>
        <dbReference type="ARBA" id="ARBA00042639"/>
    </source>
</evidence>
<dbReference type="PANTHER" id="PTHR42801:SF4">
    <property type="entry name" value="AHPC_TSA FAMILY PROTEIN"/>
    <property type="match status" value="1"/>
</dbReference>
<keyword evidence="5" id="KW-0560">Oxidoreductase</keyword>
<feature type="signal peptide" evidence="12">
    <location>
        <begin position="1"/>
        <end position="24"/>
    </location>
</feature>
<accession>A0A318JG30</accession>
<gene>
    <name evidence="14" type="ORF">DFR38_109132</name>
</gene>
<evidence type="ECO:0000256" key="2">
    <source>
        <dbReference type="ARBA" id="ARBA00013017"/>
    </source>
</evidence>
<name>A0A318JG30_9NEIS</name>
<evidence type="ECO:0000256" key="4">
    <source>
        <dbReference type="ARBA" id="ARBA00022862"/>
    </source>
</evidence>
<organism evidence="14 15">
    <name type="scientific">Aquitalea magnusonii</name>
    <dbReference type="NCBI Taxonomy" id="332411"/>
    <lineage>
        <taxon>Bacteria</taxon>
        <taxon>Pseudomonadati</taxon>
        <taxon>Pseudomonadota</taxon>
        <taxon>Betaproteobacteria</taxon>
        <taxon>Neisseriales</taxon>
        <taxon>Chromobacteriaceae</taxon>
        <taxon>Aquitalea</taxon>
    </lineage>
</organism>
<dbReference type="GO" id="GO:0005737">
    <property type="term" value="C:cytoplasm"/>
    <property type="evidence" value="ECO:0007669"/>
    <property type="project" value="TreeGrafter"/>
</dbReference>
<dbReference type="PANTHER" id="PTHR42801">
    <property type="entry name" value="THIOREDOXIN-DEPENDENT PEROXIDE REDUCTASE"/>
    <property type="match status" value="1"/>
</dbReference>
<dbReference type="GO" id="GO:0045454">
    <property type="term" value="P:cell redox homeostasis"/>
    <property type="evidence" value="ECO:0007669"/>
    <property type="project" value="TreeGrafter"/>
</dbReference>
<reference evidence="14 15" key="1">
    <citation type="submission" date="2018-05" db="EMBL/GenBank/DDBJ databases">
        <title>Genomic Encyclopedia of Type Strains, Phase IV (KMG-IV): sequencing the most valuable type-strain genomes for metagenomic binning, comparative biology and taxonomic classification.</title>
        <authorList>
            <person name="Goeker M."/>
        </authorList>
    </citation>
    <scope>NUCLEOTIDE SEQUENCE [LARGE SCALE GENOMIC DNA]</scope>
    <source>
        <strain evidence="14 15">DSM 25134</strain>
    </source>
</reference>
<dbReference type="Proteomes" id="UP000248395">
    <property type="component" value="Unassembled WGS sequence"/>
</dbReference>
<evidence type="ECO:0000256" key="9">
    <source>
        <dbReference type="ARBA" id="ARBA00038489"/>
    </source>
</evidence>
<dbReference type="InterPro" id="IPR050924">
    <property type="entry name" value="Peroxiredoxin_BCP/PrxQ"/>
</dbReference>
<dbReference type="SUPFAM" id="SSF52833">
    <property type="entry name" value="Thioredoxin-like"/>
    <property type="match status" value="1"/>
</dbReference>
<evidence type="ECO:0000256" key="7">
    <source>
        <dbReference type="ARBA" id="ARBA00023284"/>
    </source>
</evidence>
<comment type="similarity">
    <text evidence="9">Belongs to the peroxiredoxin family. BCP/PrxQ subfamily.</text>
</comment>
<feature type="domain" description="Thioredoxin" evidence="13">
    <location>
        <begin position="26"/>
        <end position="179"/>
    </location>
</feature>
<dbReference type="Pfam" id="PF00578">
    <property type="entry name" value="AhpC-TSA"/>
    <property type="match status" value="1"/>
</dbReference>
<evidence type="ECO:0000256" key="1">
    <source>
        <dbReference type="ARBA" id="ARBA00003330"/>
    </source>
</evidence>
<dbReference type="AlphaFoldDB" id="A0A318JG30"/>
<evidence type="ECO:0000256" key="6">
    <source>
        <dbReference type="ARBA" id="ARBA00023157"/>
    </source>
</evidence>
<dbReference type="EMBL" id="QJKC01000009">
    <property type="protein sequence ID" value="PXX46290.1"/>
    <property type="molecule type" value="Genomic_DNA"/>
</dbReference>
<comment type="function">
    <text evidence="1">Thiol-specific peroxidase that catalyzes the reduction of hydrogen peroxide and organic hydroperoxides to water and alcohols, respectively. Plays a role in cell protection against oxidative stress by detoxifying peroxides and as sensor of hydrogen peroxide-mediated signaling events.</text>
</comment>
<protein>
    <recommendedName>
        <fullName evidence="2">thioredoxin-dependent peroxiredoxin</fullName>
        <ecNumber evidence="2">1.11.1.24</ecNumber>
    </recommendedName>
    <alternativeName>
        <fullName evidence="8">Thioredoxin peroxidase</fullName>
    </alternativeName>
    <alternativeName>
        <fullName evidence="10">Thioredoxin-dependent peroxiredoxin Bcp</fullName>
    </alternativeName>
</protein>
<comment type="caution">
    <text evidence="14">The sequence shown here is derived from an EMBL/GenBank/DDBJ whole genome shotgun (WGS) entry which is preliminary data.</text>
</comment>
<dbReference type="InterPro" id="IPR036249">
    <property type="entry name" value="Thioredoxin-like_sf"/>
</dbReference>
<comment type="catalytic activity">
    <reaction evidence="11">
        <text>a hydroperoxide + [thioredoxin]-dithiol = an alcohol + [thioredoxin]-disulfide + H2O</text>
        <dbReference type="Rhea" id="RHEA:62620"/>
        <dbReference type="Rhea" id="RHEA-COMP:10698"/>
        <dbReference type="Rhea" id="RHEA-COMP:10700"/>
        <dbReference type="ChEBI" id="CHEBI:15377"/>
        <dbReference type="ChEBI" id="CHEBI:29950"/>
        <dbReference type="ChEBI" id="CHEBI:30879"/>
        <dbReference type="ChEBI" id="CHEBI:35924"/>
        <dbReference type="ChEBI" id="CHEBI:50058"/>
        <dbReference type="EC" id="1.11.1.24"/>
    </reaction>
</comment>
<dbReference type="GO" id="GO:0008379">
    <property type="term" value="F:thioredoxin peroxidase activity"/>
    <property type="evidence" value="ECO:0007669"/>
    <property type="project" value="TreeGrafter"/>
</dbReference>
<evidence type="ECO:0000256" key="5">
    <source>
        <dbReference type="ARBA" id="ARBA00023002"/>
    </source>
</evidence>
<evidence type="ECO:0000259" key="13">
    <source>
        <dbReference type="PROSITE" id="PS51352"/>
    </source>
</evidence>
<dbReference type="CDD" id="cd03017">
    <property type="entry name" value="PRX_BCP"/>
    <property type="match status" value="1"/>
</dbReference>
<evidence type="ECO:0000313" key="15">
    <source>
        <dbReference type="Proteomes" id="UP000248395"/>
    </source>
</evidence>
<feature type="chain" id="PRO_5016290625" description="thioredoxin-dependent peroxiredoxin" evidence="12">
    <location>
        <begin position="25"/>
        <end position="182"/>
    </location>
</feature>
<dbReference type="GO" id="GO:0034599">
    <property type="term" value="P:cellular response to oxidative stress"/>
    <property type="evidence" value="ECO:0007669"/>
    <property type="project" value="TreeGrafter"/>
</dbReference>
<dbReference type="RefSeq" id="WP_082693395.1">
    <property type="nucleotide sequence ID" value="NZ_LNQU01000037.1"/>
</dbReference>
<keyword evidence="15" id="KW-1185">Reference proteome</keyword>
<proteinExistence type="inferred from homology"/>
<dbReference type="OrthoDB" id="5572803at2"/>
<keyword evidence="3" id="KW-0575">Peroxidase</keyword>
<dbReference type="InterPro" id="IPR013766">
    <property type="entry name" value="Thioredoxin_domain"/>
</dbReference>
<keyword evidence="6" id="KW-1015">Disulfide bond</keyword>
<keyword evidence="7" id="KW-0676">Redox-active center</keyword>
<keyword evidence="12" id="KW-0732">Signal</keyword>
<evidence type="ECO:0000256" key="12">
    <source>
        <dbReference type="SAM" id="SignalP"/>
    </source>
</evidence>
<dbReference type="EC" id="1.11.1.24" evidence="2"/>
<sequence length="182" mass="19630">MKLLSRLCLALGVSALLCSALAQAELAKGAAAPDFRTEASLGGKRFQYSLNEALQHGPVVLYFYPAAFTSGCTVEAHLFAEAVDKFKALGATVIGVSGDDIEKLQRFSVSECRSKFPVAADGERKIMKAYDAVMIPGTSYASRTSYVITPDHKVWYSYSAMDPNQHVANTMQAVEAWKAAGH</sequence>
<dbReference type="PROSITE" id="PS51352">
    <property type="entry name" value="THIOREDOXIN_2"/>
    <property type="match status" value="1"/>
</dbReference>
<dbReference type="Gene3D" id="3.40.30.10">
    <property type="entry name" value="Glutaredoxin"/>
    <property type="match status" value="1"/>
</dbReference>
<dbReference type="InterPro" id="IPR000866">
    <property type="entry name" value="AhpC/TSA"/>
</dbReference>
<evidence type="ECO:0000256" key="11">
    <source>
        <dbReference type="ARBA" id="ARBA00049091"/>
    </source>
</evidence>